<sequence length="140" mass="15542">MLRIPRLGPDYKYAIVEGADSEELRKGPGHYPGTAMPGQIGNFAISGHRTTYSAPFTRINELRHGDDIVVDATDARYTYQVIRQEIIGPTRTDVVNPVPEHPAQRPSQALITMTTCDPKYSAQERPVVYGVPARRAGRHT</sequence>
<comment type="caution">
    <text evidence="3">The sequence shown here is derived from an EMBL/GenBank/DDBJ whole genome shotgun (WGS) entry which is preliminary data.</text>
</comment>
<dbReference type="InterPro" id="IPR042003">
    <property type="entry name" value="Sortase_E"/>
</dbReference>
<feature type="active site" description="Proton donor/acceptor" evidence="2">
    <location>
        <position position="48"/>
    </location>
</feature>
<evidence type="ECO:0000256" key="1">
    <source>
        <dbReference type="ARBA" id="ARBA00022801"/>
    </source>
</evidence>
<keyword evidence="4" id="KW-1185">Reference proteome</keyword>
<reference evidence="3 4" key="1">
    <citation type="submission" date="2021-01" db="EMBL/GenBank/DDBJ databases">
        <title>Whole genome shotgun sequence of Planotetraspora kaengkrachanensis NBRC 104272.</title>
        <authorList>
            <person name="Komaki H."/>
            <person name="Tamura T."/>
        </authorList>
    </citation>
    <scope>NUCLEOTIDE SEQUENCE [LARGE SCALE GENOMIC DNA]</scope>
    <source>
        <strain evidence="3 4">NBRC 104272</strain>
    </source>
</reference>
<protein>
    <recommendedName>
        <fullName evidence="5">Class E sortase</fullName>
    </recommendedName>
</protein>
<proteinExistence type="predicted"/>
<evidence type="ECO:0000313" key="4">
    <source>
        <dbReference type="Proteomes" id="UP000630097"/>
    </source>
</evidence>
<organism evidence="3 4">
    <name type="scientific">Planotetraspora kaengkrachanensis</name>
    <dbReference type="NCBI Taxonomy" id="575193"/>
    <lineage>
        <taxon>Bacteria</taxon>
        <taxon>Bacillati</taxon>
        <taxon>Actinomycetota</taxon>
        <taxon>Actinomycetes</taxon>
        <taxon>Streptosporangiales</taxon>
        <taxon>Streptosporangiaceae</taxon>
        <taxon>Planotetraspora</taxon>
    </lineage>
</organism>
<dbReference type="Proteomes" id="UP000630097">
    <property type="component" value="Unassembled WGS sequence"/>
</dbReference>
<dbReference type="Pfam" id="PF04203">
    <property type="entry name" value="Sortase"/>
    <property type="match status" value="1"/>
</dbReference>
<evidence type="ECO:0008006" key="5">
    <source>
        <dbReference type="Google" id="ProtNLM"/>
    </source>
</evidence>
<dbReference type="Gene3D" id="2.40.260.10">
    <property type="entry name" value="Sortase"/>
    <property type="match status" value="1"/>
</dbReference>
<dbReference type="SUPFAM" id="SSF63817">
    <property type="entry name" value="Sortase"/>
    <property type="match status" value="1"/>
</dbReference>
<evidence type="ECO:0000313" key="3">
    <source>
        <dbReference type="EMBL" id="GIG79650.1"/>
    </source>
</evidence>
<dbReference type="AlphaFoldDB" id="A0A8J3M8E1"/>
<gene>
    <name evidence="3" type="ORF">Pka01_27770</name>
</gene>
<dbReference type="CDD" id="cd05830">
    <property type="entry name" value="Sortase_E"/>
    <property type="match status" value="1"/>
</dbReference>
<dbReference type="InterPro" id="IPR005754">
    <property type="entry name" value="Sortase"/>
</dbReference>
<keyword evidence="1" id="KW-0378">Hydrolase</keyword>
<dbReference type="GO" id="GO:0016787">
    <property type="term" value="F:hydrolase activity"/>
    <property type="evidence" value="ECO:0007669"/>
    <property type="project" value="UniProtKB-KW"/>
</dbReference>
<dbReference type="NCBIfam" id="NF033747">
    <property type="entry name" value="class_E_sortase"/>
    <property type="match status" value="1"/>
</dbReference>
<dbReference type="NCBIfam" id="TIGR01076">
    <property type="entry name" value="sortase_fam"/>
    <property type="match status" value="1"/>
</dbReference>
<evidence type="ECO:0000256" key="2">
    <source>
        <dbReference type="PIRSR" id="PIRSR605754-1"/>
    </source>
</evidence>
<feature type="active site" description="Acyl-thioester intermediate" evidence="2">
    <location>
        <position position="116"/>
    </location>
</feature>
<dbReference type="InterPro" id="IPR053465">
    <property type="entry name" value="Sortase_Class_E"/>
</dbReference>
<accession>A0A8J3M8E1</accession>
<name>A0A8J3M8E1_9ACTN</name>
<dbReference type="EMBL" id="BONV01000010">
    <property type="protein sequence ID" value="GIG79650.1"/>
    <property type="molecule type" value="Genomic_DNA"/>
</dbReference>
<dbReference type="InterPro" id="IPR023365">
    <property type="entry name" value="Sortase_dom-sf"/>
</dbReference>